<dbReference type="Gene3D" id="1.25.70.10">
    <property type="entry name" value="Transcription termination factor 3, mitochondrial"/>
    <property type="match status" value="1"/>
</dbReference>
<comment type="caution">
    <text evidence="4">The sequence shown here is derived from an EMBL/GenBank/DDBJ whole genome shotgun (WGS) entry which is preliminary data.</text>
</comment>
<sequence length="472" mass="53948">MRKFDPPWPVFFRRQLNRNWPLFVGFAVSGTGNGLTREDAKNSIFVQGHKRTQLSFPRICCRATYDGSFSLRVIPPNLLAAEKEEAKAVLTLFLKKQGLSNPAAAKIINKSDPFIDHLVSRLHSVHKSHYLVGRELTTLEIRDALIPYLETLFEEYGDILVEVVENFPNPPVEERLEENFLTLSAKERSVPSVSPPNTTLDSKKLKAMARVSDIGPTGKLPQHVVYLMDLGMELEMIKEVTRKFPAFAYYSLEGKIKPVVEFLLHLGVPKSDIPTILSKRPQLCGISLSENLIPTMNFLEDLGVDKKQWAKVIYRFPPLLTYSRQKLQATVDFLYELGLSAESVVLLHRSPQTFGLSIEGNLKPVTEFFLDRGYNMGDVRTMTSRYGALYTFSLVENLIPKWEFFLTMDYPKSELVKFPQYFGYSLERIKLRYSIVREKGVKLLLNQVLSLSNSEFDKALKRKLKKKSLIDD</sequence>
<dbReference type="EMBL" id="CAUOFW020010346">
    <property type="protein sequence ID" value="CAK9188176.1"/>
    <property type="molecule type" value="Genomic_DNA"/>
</dbReference>
<evidence type="ECO:0000256" key="3">
    <source>
        <dbReference type="ARBA" id="ARBA00022946"/>
    </source>
</evidence>
<evidence type="ECO:0000313" key="4">
    <source>
        <dbReference type="EMBL" id="CAK9188176.1"/>
    </source>
</evidence>
<protein>
    <recommendedName>
        <fullName evidence="6">Transcription termination factor MTERF5, chloroplastic</fullName>
    </recommendedName>
</protein>
<gene>
    <name evidence="4" type="ORF">ILEXP_LOCUS58827</name>
</gene>
<comment type="similarity">
    <text evidence="1">Belongs to the mTERF family.</text>
</comment>
<dbReference type="SMART" id="SM00733">
    <property type="entry name" value="Mterf"/>
    <property type="match status" value="6"/>
</dbReference>
<dbReference type="Proteomes" id="UP001642360">
    <property type="component" value="Unassembled WGS sequence"/>
</dbReference>
<dbReference type="PANTHER" id="PTHR13068">
    <property type="entry name" value="CGI-12 PROTEIN-RELATED"/>
    <property type="match status" value="1"/>
</dbReference>
<dbReference type="InterPro" id="IPR003690">
    <property type="entry name" value="MTERF"/>
</dbReference>
<dbReference type="PANTHER" id="PTHR13068:SF9">
    <property type="entry name" value="TRANSCRIPTION TERMINATION FACTOR MTERF5, CHLOROPLASTIC"/>
    <property type="match status" value="1"/>
</dbReference>
<dbReference type="AlphaFoldDB" id="A0ABC8V490"/>
<keyword evidence="5" id="KW-1185">Reference proteome</keyword>
<name>A0ABC8V490_9AQUA</name>
<evidence type="ECO:0000256" key="2">
    <source>
        <dbReference type="ARBA" id="ARBA00022472"/>
    </source>
</evidence>
<accession>A0ABC8V490</accession>
<dbReference type="GO" id="GO:0006353">
    <property type="term" value="P:DNA-templated transcription termination"/>
    <property type="evidence" value="ECO:0007669"/>
    <property type="project" value="UniProtKB-KW"/>
</dbReference>
<keyword evidence="3" id="KW-0809">Transit peptide</keyword>
<keyword evidence="2" id="KW-0805">Transcription regulation</keyword>
<dbReference type="InterPro" id="IPR038538">
    <property type="entry name" value="MTERF_sf"/>
</dbReference>
<reference evidence="4 5" key="1">
    <citation type="submission" date="2024-02" db="EMBL/GenBank/DDBJ databases">
        <authorList>
            <person name="Vignale AGUSTIN F."/>
            <person name="Sosa J E."/>
            <person name="Modenutti C."/>
        </authorList>
    </citation>
    <scope>NUCLEOTIDE SEQUENCE [LARGE SCALE GENOMIC DNA]</scope>
</reference>
<dbReference type="Pfam" id="PF02536">
    <property type="entry name" value="mTERF"/>
    <property type="match status" value="1"/>
</dbReference>
<organism evidence="4 5">
    <name type="scientific">Ilex paraguariensis</name>
    <name type="common">yerba mate</name>
    <dbReference type="NCBI Taxonomy" id="185542"/>
    <lineage>
        <taxon>Eukaryota</taxon>
        <taxon>Viridiplantae</taxon>
        <taxon>Streptophyta</taxon>
        <taxon>Embryophyta</taxon>
        <taxon>Tracheophyta</taxon>
        <taxon>Spermatophyta</taxon>
        <taxon>Magnoliopsida</taxon>
        <taxon>eudicotyledons</taxon>
        <taxon>Gunneridae</taxon>
        <taxon>Pentapetalae</taxon>
        <taxon>asterids</taxon>
        <taxon>campanulids</taxon>
        <taxon>Aquifoliales</taxon>
        <taxon>Aquifoliaceae</taxon>
        <taxon>Ilex</taxon>
    </lineage>
</organism>
<keyword evidence="2" id="KW-0804">Transcription</keyword>
<proteinExistence type="inferred from homology"/>
<keyword evidence="2" id="KW-0806">Transcription termination</keyword>
<evidence type="ECO:0000313" key="5">
    <source>
        <dbReference type="Proteomes" id="UP001642360"/>
    </source>
</evidence>
<evidence type="ECO:0008006" key="6">
    <source>
        <dbReference type="Google" id="ProtNLM"/>
    </source>
</evidence>
<evidence type="ECO:0000256" key="1">
    <source>
        <dbReference type="ARBA" id="ARBA00007692"/>
    </source>
</evidence>